<feature type="compositionally biased region" description="Pro residues" evidence="8">
    <location>
        <begin position="33"/>
        <end position="42"/>
    </location>
</feature>
<feature type="transmembrane region" description="Helical" evidence="9">
    <location>
        <begin position="193"/>
        <end position="216"/>
    </location>
</feature>
<feature type="transmembrane region" description="Helical" evidence="9">
    <location>
        <begin position="435"/>
        <end position="454"/>
    </location>
</feature>
<dbReference type="InterPro" id="IPR004268">
    <property type="entry name" value="MurJ"/>
</dbReference>
<sequence length="591" mass="60103">MVGPGARPGDPGGPGRRGTRRDGGGRQVTTAPTAPPPPPGPHAAPDRTPGGRFVARAAGATAVLTAAGSFLGLVRDQTVAHLFGAGSDTDAFLVSWTVPEFAATLLIEDAMALVLIPAFSLALSRRAAAHGGGPAPVPGPGPVCGPAPDPVRNLLAATLPRLLLALACAAGTAALLAPLLVRGLAPGLADPALAVECTRLTALTVLGFGTAGYFSAALRAHRSFVPPAAVYLAYNLTIITAVLVLHARWGVRAAALGVAAGSAAMVLVQLPAFWRRLPVRPVVRLPVRPRPRRGGRRRGTGPRAAALVGGAVLAPVAVFALSRQSQVLVERFLASSLPPGAISHLNYAQKVAQLPMTFSLLLCTVTFPLVARAMADGRTERARARVERDLVLAALVVLLGAAYVVAYAPQIIGLLFQRGAFGAADTAATASVMRVYALGLLGHCLAGALVRPFFAAARPVWYPAGAMAAGLLLTVVAGALAAPRWGVHGIAAANAAGITVTALLLLYGLGARVLPVRVGRVASGLGRLVLAAAAACAAGWTAAPLVPAPLPTALAGCLLVPAVFTAVALAVRAPEVPQLLTAVTRRFRHVR</sequence>
<feature type="transmembrane region" description="Helical" evidence="9">
    <location>
        <begin position="162"/>
        <end position="181"/>
    </location>
</feature>
<evidence type="ECO:0000256" key="7">
    <source>
        <dbReference type="ARBA" id="ARBA00023136"/>
    </source>
</evidence>
<dbReference type="GO" id="GO:0034204">
    <property type="term" value="P:lipid translocation"/>
    <property type="evidence" value="ECO:0007669"/>
    <property type="project" value="TreeGrafter"/>
</dbReference>
<feature type="transmembrane region" description="Helical" evidence="9">
    <location>
        <begin position="390"/>
        <end position="415"/>
    </location>
</feature>
<feature type="transmembrane region" description="Helical" evidence="9">
    <location>
        <begin position="487"/>
        <end position="507"/>
    </location>
</feature>
<evidence type="ECO:0000256" key="3">
    <source>
        <dbReference type="ARBA" id="ARBA00022692"/>
    </source>
</evidence>
<dbReference type="AlphaFoldDB" id="A0A2M8M6G9"/>
<dbReference type="GO" id="GO:0005886">
    <property type="term" value="C:plasma membrane"/>
    <property type="evidence" value="ECO:0007669"/>
    <property type="project" value="UniProtKB-SubCell"/>
</dbReference>
<feature type="transmembrane region" description="Helical" evidence="9">
    <location>
        <begin position="300"/>
        <end position="321"/>
    </location>
</feature>
<comment type="caution">
    <text evidence="10">The sequence shown here is derived from an EMBL/GenBank/DDBJ whole genome shotgun (WGS) entry which is preliminary data.</text>
</comment>
<dbReference type="Proteomes" id="UP000230407">
    <property type="component" value="Unassembled WGS sequence"/>
</dbReference>
<dbReference type="PANTHER" id="PTHR47019:SF1">
    <property type="entry name" value="LIPID II FLIPPASE MURJ"/>
    <property type="match status" value="1"/>
</dbReference>
<proteinExistence type="predicted"/>
<feature type="transmembrane region" description="Helical" evidence="9">
    <location>
        <begin position="552"/>
        <end position="571"/>
    </location>
</feature>
<keyword evidence="6 9" id="KW-1133">Transmembrane helix</keyword>
<dbReference type="GO" id="GO:0009252">
    <property type="term" value="P:peptidoglycan biosynthetic process"/>
    <property type="evidence" value="ECO:0007669"/>
    <property type="project" value="UniProtKB-KW"/>
</dbReference>
<keyword evidence="2" id="KW-1003">Cell membrane</keyword>
<dbReference type="InterPro" id="IPR051050">
    <property type="entry name" value="Lipid_II_flippase_MurJ/MviN"/>
</dbReference>
<evidence type="ECO:0000313" key="10">
    <source>
        <dbReference type="EMBL" id="PJE99786.1"/>
    </source>
</evidence>
<evidence type="ECO:0000256" key="9">
    <source>
        <dbReference type="SAM" id="Phobius"/>
    </source>
</evidence>
<keyword evidence="11" id="KW-1185">Reference proteome</keyword>
<evidence type="ECO:0000256" key="6">
    <source>
        <dbReference type="ARBA" id="ARBA00022989"/>
    </source>
</evidence>
<reference evidence="10 11" key="1">
    <citation type="submission" date="2017-11" db="EMBL/GenBank/DDBJ databases">
        <title>Streptomyces carmine sp. nov., a novel actinomycete isolated from Sophora alopecuroides in Xinjiang, China.</title>
        <authorList>
            <person name="Wang Y."/>
            <person name="Luo X."/>
            <person name="Wan C."/>
            <person name="Zhang L."/>
        </authorList>
    </citation>
    <scope>NUCLEOTIDE SEQUENCE [LARGE SCALE GENOMIC DNA]</scope>
    <source>
        <strain evidence="10 11">TRM SA0054</strain>
    </source>
</reference>
<evidence type="ECO:0000256" key="5">
    <source>
        <dbReference type="ARBA" id="ARBA00022984"/>
    </source>
</evidence>
<feature type="transmembrane region" description="Helical" evidence="9">
    <location>
        <begin position="228"/>
        <end position="247"/>
    </location>
</feature>
<accession>A0A2M8M6G9</accession>
<feature type="transmembrane region" description="Helical" evidence="9">
    <location>
        <begin position="352"/>
        <end position="370"/>
    </location>
</feature>
<evidence type="ECO:0000256" key="8">
    <source>
        <dbReference type="SAM" id="MobiDB-lite"/>
    </source>
</evidence>
<feature type="transmembrane region" description="Helical" evidence="9">
    <location>
        <begin position="53"/>
        <end position="74"/>
    </location>
</feature>
<keyword evidence="3 9" id="KW-0812">Transmembrane</keyword>
<dbReference type="PANTHER" id="PTHR47019">
    <property type="entry name" value="LIPID II FLIPPASE MURJ"/>
    <property type="match status" value="1"/>
</dbReference>
<dbReference type="PRINTS" id="PR01806">
    <property type="entry name" value="VIRFACTRMVIN"/>
</dbReference>
<evidence type="ECO:0000256" key="2">
    <source>
        <dbReference type="ARBA" id="ARBA00022475"/>
    </source>
</evidence>
<protein>
    <submittedName>
        <fullName evidence="10">Virulence factor MviN</fullName>
    </submittedName>
</protein>
<comment type="subcellular location">
    <subcellularLocation>
        <location evidence="1">Cell membrane</location>
        <topology evidence="1">Multi-pass membrane protein</topology>
    </subcellularLocation>
</comment>
<keyword evidence="5" id="KW-0573">Peptidoglycan synthesis</keyword>
<evidence type="ECO:0000313" key="11">
    <source>
        <dbReference type="Proteomes" id="UP000230407"/>
    </source>
</evidence>
<dbReference type="GO" id="GO:0015648">
    <property type="term" value="F:lipid-linked peptidoglycan transporter activity"/>
    <property type="evidence" value="ECO:0007669"/>
    <property type="project" value="TreeGrafter"/>
</dbReference>
<organism evidence="10 11">
    <name type="scientific">Streptomyces carminius</name>
    <dbReference type="NCBI Taxonomy" id="2665496"/>
    <lineage>
        <taxon>Bacteria</taxon>
        <taxon>Bacillati</taxon>
        <taxon>Actinomycetota</taxon>
        <taxon>Actinomycetes</taxon>
        <taxon>Kitasatosporales</taxon>
        <taxon>Streptomycetaceae</taxon>
        <taxon>Streptomyces</taxon>
    </lineage>
</organism>
<feature type="region of interest" description="Disordered" evidence="8">
    <location>
        <begin position="1"/>
        <end position="51"/>
    </location>
</feature>
<gene>
    <name evidence="10" type="ORF">CUT44_03670</name>
</gene>
<dbReference type="GO" id="GO:0008360">
    <property type="term" value="P:regulation of cell shape"/>
    <property type="evidence" value="ECO:0007669"/>
    <property type="project" value="UniProtKB-KW"/>
</dbReference>
<feature type="transmembrane region" description="Helical" evidence="9">
    <location>
        <begin position="101"/>
        <end position="123"/>
    </location>
</feature>
<evidence type="ECO:0000256" key="1">
    <source>
        <dbReference type="ARBA" id="ARBA00004651"/>
    </source>
</evidence>
<dbReference type="Pfam" id="PF03023">
    <property type="entry name" value="MurJ"/>
    <property type="match status" value="1"/>
</dbReference>
<keyword evidence="4" id="KW-0133">Cell shape</keyword>
<feature type="transmembrane region" description="Helical" evidence="9">
    <location>
        <begin position="253"/>
        <end position="274"/>
    </location>
</feature>
<feature type="transmembrane region" description="Helical" evidence="9">
    <location>
        <begin position="461"/>
        <end position="481"/>
    </location>
</feature>
<evidence type="ECO:0000256" key="4">
    <source>
        <dbReference type="ARBA" id="ARBA00022960"/>
    </source>
</evidence>
<name>A0A2M8M6G9_9ACTN</name>
<dbReference type="EMBL" id="PGGW01000011">
    <property type="protein sequence ID" value="PJE99786.1"/>
    <property type="molecule type" value="Genomic_DNA"/>
</dbReference>
<feature type="transmembrane region" description="Helical" evidence="9">
    <location>
        <begin position="528"/>
        <end position="546"/>
    </location>
</feature>
<keyword evidence="7 9" id="KW-0472">Membrane</keyword>